<dbReference type="FunCoup" id="A0A316VEG5">
    <property type="interactions" value="86"/>
</dbReference>
<reference evidence="9 10" key="1">
    <citation type="journal article" date="2018" name="Mol. Biol. Evol.">
        <title>Broad Genomic Sampling Reveals a Smut Pathogenic Ancestry of the Fungal Clade Ustilaginomycotina.</title>
        <authorList>
            <person name="Kijpornyongpan T."/>
            <person name="Mondo S.J."/>
            <person name="Barry K."/>
            <person name="Sandor L."/>
            <person name="Lee J."/>
            <person name="Lipzen A."/>
            <person name="Pangilinan J."/>
            <person name="LaButti K."/>
            <person name="Hainaut M."/>
            <person name="Henrissat B."/>
            <person name="Grigoriev I.V."/>
            <person name="Spatafora J.W."/>
            <person name="Aime M.C."/>
        </authorList>
    </citation>
    <scope>NUCLEOTIDE SEQUENCE [LARGE SCALE GENOMIC DNA]</scope>
    <source>
        <strain evidence="9 10">MCA 3882</strain>
    </source>
</reference>
<evidence type="ECO:0000256" key="1">
    <source>
        <dbReference type="ARBA" id="ARBA00022448"/>
    </source>
</evidence>
<dbReference type="AlphaFoldDB" id="A0A316VEG5"/>
<dbReference type="PANTHER" id="PTHR12733:SF3">
    <property type="entry name" value="ATP SYNTHASE F(0) COMPLEX SUBUNIT B1, MITOCHONDRIAL"/>
    <property type="match status" value="1"/>
</dbReference>
<dbReference type="PANTHER" id="PTHR12733">
    <property type="entry name" value="MITOCHONDRIAL ATP SYNTHASE B CHAIN"/>
    <property type="match status" value="1"/>
</dbReference>
<dbReference type="SUPFAM" id="SSF161060">
    <property type="entry name" value="ATP synthase B chain-like"/>
    <property type="match status" value="1"/>
</dbReference>
<evidence type="ECO:0000256" key="4">
    <source>
        <dbReference type="ARBA" id="ARBA00022792"/>
    </source>
</evidence>
<dbReference type="FunFam" id="1.20.5.2210:FF:000002">
    <property type="entry name" value="ATP synthase subunit 4 mitochondrial"/>
    <property type="match status" value="1"/>
</dbReference>
<dbReference type="Gene3D" id="1.20.5.2210">
    <property type="match status" value="1"/>
</dbReference>
<name>A0A316VEG5_9BASI</name>
<dbReference type="EMBL" id="KZ819603">
    <property type="protein sequence ID" value="PWN36047.1"/>
    <property type="molecule type" value="Genomic_DNA"/>
</dbReference>
<gene>
    <name evidence="9" type="ORF">FA14DRAFT_160947</name>
</gene>
<dbReference type="InterPro" id="IPR013837">
    <property type="entry name" value="ATP_synth_F0_suB"/>
</dbReference>
<keyword evidence="7 8" id="KW-0472">Membrane</keyword>
<dbReference type="GO" id="GO:0005743">
    <property type="term" value="C:mitochondrial inner membrane"/>
    <property type="evidence" value="ECO:0007669"/>
    <property type="project" value="UniProtKB-SubCell"/>
</dbReference>
<evidence type="ECO:0000256" key="5">
    <source>
        <dbReference type="ARBA" id="ARBA00023065"/>
    </source>
</evidence>
<evidence type="ECO:0000256" key="2">
    <source>
        <dbReference type="ARBA" id="ARBA00022547"/>
    </source>
</evidence>
<sequence>MSLRSAAPRAAVLRSAALRPAAPRMAFTASSIVGARGYADKPSPETRASALLVVLPGNSIVTKAGWVTLGTSLSALAVSKELYVANEETVILVAFLVFATFLGRTVSAPYKEWADGQIEKISSILNGARKEHTQAVQSRIDSVSEQRDVVDITKQLYAVAKETAQVEKEAFELQQRTSLAAELKTVLDSWVRYESQEREAEQKLLAKTVIEKVTASLRDEKTQKQILDNAVAEVEALVKSKAV</sequence>
<dbReference type="GeneID" id="37020682"/>
<dbReference type="Pfam" id="PF05405">
    <property type="entry name" value="Mt_ATP-synt_B"/>
    <property type="match status" value="1"/>
</dbReference>
<keyword evidence="4 8" id="KW-0999">Mitochondrion inner membrane</keyword>
<evidence type="ECO:0000256" key="7">
    <source>
        <dbReference type="ARBA" id="ARBA00023136"/>
    </source>
</evidence>
<dbReference type="GO" id="GO:0045259">
    <property type="term" value="C:proton-transporting ATP synthase complex"/>
    <property type="evidence" value="ECO:0007669"/>
    <property type="project" value="UniProtKB-KW"/>
</dbReference>
<evidence type="ECO:0000313" key="9">
    <source>
        <dbReference type="EMBL" id="PWN36047.1"/>
    </source>
</evidence>
<comment type="subunit">
    <text evidence="8">F-type ATPases have 2 components, CF(1) - the catalytic core - and CF(0) - the membrane proton channel. In yeast, the dimeric form of ATP synthase consists of 17 polypeptides: alpha, beta, gamma, delta, epsilon, 4 (B), 5 (OSCP), 6 (A), 8, 9 (C), d, E (Tim11), f, g, h, i/j and k.</text>
</comment>
<keyword evidence="2 8" id="KW-0138">CF(0)</keyword>
<evidence type="ECO:0000256" key="6">
    <source>
        <dbReference type="ARBA" id="ARBA00023128"/>
    </source>
</evidence>
<comment type="similarity">
    <text evidence="8">Belongs to the eukaryotic ATPase B chain family.</text>
</comment>
<evidence type="ECO:0000313" key="10">
    <source>
        <dbReference type="Proteomes" id="UP000245771"/>
    </source>
</evidence>
<dbReference type="InParanoid" id="A0A316VEG5"/>
<dbReference type="GO" id="GO:0046933">
    <property type="term" value="F:proton-transporting ATP synthase activity, rotational mechanism"/>
    <property type="evidence" value="ECO:0007669"/>
    <property type="project" value="TreeGrafter"/>
</dbReference>
<evidence type="ECO:0000256" key="3">
    <source>
        <dbReference type="ARBA" id="ARBA00022781"/>
    </source>
</evidence>
<keyword evidence="5 8" id="KW-0406">Ion transport</keyword>
<dbReference type="RefSeq" id="XP_025356349.1">
    <property type="nucleotide sequence ID" value="XM_025498901.1"/>
</dbReference>
<keyword evidence="10" id="KW-1185">Reference proteome</keyword>
<dbReference type="Proteomes" id="UP000245771">
    <property type="component" value="Unassembled WGS sequence"/>
</dbReference>
<evidence type="ECO:0000256" key="8">
    <source>
        <dbReference type="RuleBase" id="RU368017"/>
    </source>
</evidence>
<organism evidence="9 10">
    <name type="scientific">Meira miltonrushii</name>
    <dbReference type="NCBI Taxonomy" id="1280837"/>
    <lineage>
        <taxon>Eukaryota</taxon>
        <taxon>Fungi</taxon>
        <taxon>Dikarya</taxon>
        <taxon>Basidiomycota</taxon>
        <taxon>Ustilaginomycotina</taxon>
        <taxon>Exobasidiomycetes</taxon>
        <taxon>Exobasidiales</taxon>
        <taxon>Brachybasidiaceae</taxon>
        <taxon>Meira</taxon>
    </lineage>
</organism>
<keyword evidence="3 8" id="KW-0375">Hydrogen ion transport</keyword>
<dbReference type="InterPro" id="IPR008688">
    <property type="entry name" value="ATP_synth_Bsub_B/MI25"/>
</dbReference>
<comment type="subcellular location">
    <subcellularLocation>
        <location evidence="8">Mitochondrion</location>
    </subcellularLocation>
    <subcellularLocation>
        <location evidence="8">Mitochondrion inner membrane</location>
    </subcellularLocation>
</comment>
<keyword evidence="6 8" id="KW-0496">Mitochondrion</keyword>
<protein>
    <recommendedName>
        <fullName evidence="8">ATP synthase subunit 4</fullName>
    </recommendedName>
</protein>
<comment type="function">
    <text evidence="8">Subunit b, of the mitochondrial membrane ATP synthase complex (F(1)F(0) ATP synthase or Complex V) that produces ATP from ADP in the presence of a proton gradient across the membrane which is generated by electron transport complexes of the respiratory chain. ATP synthase complex consist of a soluble F(1) head domain - the catalytic core - and a membrane F(1) domain - the membrane proton channel. These two domains are linked by a central stalk rotating inside the F(1) region and a stationary peripheral stalk. During catalysis, ATP synthesis in the catalytic domain of F(1) is coupled via a rotary mechanism of the central stalk subunits to proton translocation. In vivo, can only synthesize ATP although its ATP hydrolase activity can be activated artificially in vitro. Part of the complex F(0) domain. Part of the complex F(0) domain and the peripheric stalk, which acts as a stator to hold the catalytic alpha(3)beta(3) subcomplex and subunit a/ATP6 static relative to the rotary elements.</text>
</comment>
<proteinExistence type="inferred from homology"/>
<keyword evidence="1 8" id="KW-0813">Transport</keyword>
<dbReference type="STRING" id="1280837.A0A316VEG5"/>
<dbReference type="OrthoDB" id="67388at2759"/>
<accession>A0A316VEG5</accession>